<evidence type="ECO:0000313" key="2">
    <source>
        <dbReference type="Proteomes" id="UP000784294"/>
    </source>
</evidence>
<sequence>MVPLPRLLNHFDGWVFGFPKESGHTPHRGWAYRRVELRARAKPHPQQHWRRPRWPILKLPLFWFVGSVLLETRSILSVGSFPSRFWVWSLLVVSEQIGLDTRSA</sequence>
<reference evidence="1" key="1">
    <citation type="submission" date="2018-11" db="EMBL/GenBank/DDBJ databases">
        <authorList>
            <consortium name="Pathogen Informatics"/>
        </authorList>
    </citation>
    <scope>NUCLEOTIDE SEQUENCE</scope>
</reference>
<protein>
    <submittedName>
        <fullName evidence="1">Uncharacterized protein</fullName>
    </submittedName>
</protein>
<keyword evidence="2" id="KW-1185">Reference proteome</keyword>
<accession>A0A448X5P9</accession>
<gene>
    <name evidence="1" type="ORF">PXEA_LOCUS22190</name>
</gene>
<comment type="caution">
    <text evidence="1">The sequence shown here is derived from an EMBL/GenBank/DDBJ whole genome shotgun (WGS) entry which is preliminary data.</text>
</comment>
<evidence type="ECO:0000313" key="1">
    <source>
        <dbReference type="EMBL" id="VEL28750.1"/>
    </source>
</evidence>
<dbReference type="AlphaFoldDB" id="A0A448X5P9"/>
<organism evidence="1 2">
    <name type="scientific">Protopolystoma xenopodis</name>
    <dbReference type="NCBI Taxonomy" id="117903"/>
    <lineage>
        <taxon>Eukaryota</taxon>
        <taxon>Metazoa</taxon>
        <taxon>Spiralia</taxon>
        <taxon>Lophotrochozoa</taxon>
        <taxon>Platyhelminthes</taxon>
        <taxon>Monogenea</taxon>
        <taxon>Polyopisthocotylea</taxon>
        <taxon>Polystomatidea</taxon>
        <taxon>Polystomatidae</taxon>
        <taxon>Protopolystoma</taxon>
    </lineage>
</organism>
<proteinExistence type="predicted"/>
<dbReference type="EMBL" id="CAAALY010097535">
    <property type="protein sequence ID" value="VEL28750.1"/>
    <property type="molecule type" value="Genomic_DNA"/>
</dbReference>
<dbReference type="Proteomes" id="UP000784294">
    <property type="component" value="Unassembled WGS sequence"/>
</dbReference>
<name>A0A448X5P9_9PLAT</name>